<feature type="region of interest" description="Disordered" evidence="1">
    <location>
        <begin position="29"/>
        <end position="67"/>
    </location>
</feature>
<keyword evidence="3" id="KW-1185">Reference proteome</keyword>
<evidence type="ECO:0000256" key="1">
    <source>
        <dbReference type="SAM" id="MobiDB-lite"/>
    </source>
</evidence>
<accession>A0ABN8YZH7</accession>
<name>A0ABN8YZH7_RANTA</name>
<organism evidence="2 3">
    <name type="scientific">Rangifer tarandus platyrhynchus</name>
    <name type="common">Svalbard reindeer</name>
    <dbReference type="NCBI Taxonomy" id="3082113"/>
    <lineage>
        <taxon>Eukaryota</taxon>
        <taxon>Metazoa</taxon>
        <taxon>Chordata</taxon>
        <taxon>Craniata</taxon>
        <taxon>Vertebrata</taxon>
        <taxon>Euteleostomi</taxon>
        <taxon>Mammalia</taxon>
        <taxon>Eutheria</taxon>
        <taxon>Laurasiatheria</taxon>
        <taxon>Artiodactyla</taxon>
        <taxon>Ruminantia</taxon>
        <taxon>Pecora</taxon>
        <taxon>Cervidae</taxon>
        <taxon>Odocoileinae</taxon>
        <taxon>Rangifer</taxon>
    </lineage>
</organism>
<protein>
    <submittedName>
        <fullName evidence="2">Uncharacterized protein</fullName>
    </submittedName>
</protein>
<sequence length="107" mass="11219">MPHSTPILPSHPPAPGLIVLPWRLEKKLHTSYGSASTHQQNLPAQPSSNPNSSPTAQAPPLRGSELFASGVSKQQSLGHFLAGHVEGLDWMIPGAPSSSRMSGVLVA</sequence>
<gene>
    <name evidence="2" type="ORF">MRATA1EN1_LOCUS15944</name>
</gene>
<dbReference type="EMBL" id="OX459962">
    <property type="protein sequence ID" value="CAI9166982.1"/>
    <property type="molecule type" value="Genomic_DNA"/>
</dbReference>
<feature type="compositionally biased region" description="Low complexity" evidence="1">
    <location>
        <begin position="39"/>
        <end position="60"/>
    </location>
</feature>
<evidence type="ECO:0000313" key="3">
    <source>
        <dbReference type="Proteomes" id="UP001176941"/>
    </source>
</evidence>
<proteinExistence type="predicted"/>
<dbReference type="Proteomes" id="UP001176941">
    <property type="component" value="Chromosome 26"/>
</dbReference>
<reference evidence="2" key="1">
    <citation type="submission" date="2023-04" db="EMBL/GenBank/DDBJ databases">
        <authorList>
            <consortium name="ELIXIR-Norway"/>
        </authorList>
    </citation>
    <scope>NUCLEOTIDE SEQUENCE [LARGE SCALE GENOMIC DNA]</scope>
</reference>
<evidence type="ECO:0000313" key="2">
    <source>
        <dbReference type="EMBL" id="CAI9166982.1"/>
    </source>
</evidence>